<dbReference type="Proteomes" id="UP000571084">
    <property type="component" value="Unassembled WGS sequence"/>
</dbReference>
<name>A0A840RTX5_9BURK</name>
<dbReference type="Pfam" id="PF13490">
    <property type="entry name" value="zf-HC2"/>
    <property type="match status" value="1"/>
</dbReference>
<dbReference type="InterPro" id="IPR027383">
    <property type="entry name" value="Znf_put"/>
</dbReference>
<keyword evidence="3" id="KW-1185">Reference proteome</keyword>
<gene>
    <name evidence="2" type="ORF">HNR39_002942</name>
</gene>
<protein>
    <recommendedName>
        <fullName evidence="1">Putative zinc-finger domain-containing protein</fullName>
    </recommendedName>
</protein>
<evidence type="ECO:0000259" key="1">
    <source>
        <dbReference type="Pfam" id="PF13490"/>
    </source>
</evidence>
<evidence type="ECO:0000313" key="3">
    <source>
        <dbReference type="Proteomes" id="UP000571084"/>
    </source>
</evidence>
<dbReference type="AlphaFoldDB" id="A0A840RTX5"/>
<reference evidence="2 3" key="1">
    <citation type="submission" date="2020-08" db="EMBL/GenBank/DDBJ databases">
        <title>Genomic Encyclopedia of Type Strains, Phase IV (KMG-IV): sequencing the most valuable type-strain genomes for metagenomic binning, comparative biology and taxonomic classification.</title>
        <authorList>
            <person name="Goeker M."/>
        </authorList>
    </citation>
    <scope>NUCLEOTIDE SEQUENCE [LARGE SCALE GENOMIC DNA]</scope>
    <source>
        <strain evidence="2 3">DSM 23240</strain>
    </source>
</reference>
<comment type="caution">
    <text evidence="2">The sequence shown here is derived from an EMBL/GenBank/DDBJ whole genome shotgun (WGS) entry which is preliminary data.</text>
</comment>
<organism evidence="2 3">
    <name type="scientific">Glaciimonas immobilis</name>
    <dbReference type="NCBI Taxonomy" id="728004"/>
    <lineage>
        <taxon>Bacteria</taxon>
        <taxon>Pseudomonadati</taxon>
        <taxon>Pseudomonadota</taxon>
        <taxon>Betaproteobacteria</taxon>
        <taxon>Burkholderiales</taxon>
        <taxon>Oxalobacteraceae</taxon>
        <taxon>Glaciimonas</taxon>
    </lineage>
</organism>
<dbReference type="RefSeq" id="WP_168056768.1">
    <property type="nucleotide sequence ID" value="NZ_JAAOZT010000012.1"/>
</dbReference>
<accession>A0A840RTX5</accession>
<sequence length="67" mass="7847">MLNCQNVTRLLSESQERTLTLQERMSLKMHVMMCSGCRNFGRQMHTLRQAARVYAQRKDARTGKTDE</sequence>
<proteinExistence type="predicted"/>
<dbReference type="EMBL" id="JACHHQ010000006">
    <property type="protein sequence ID" value="MBB5201093.1"/>
    <property type="molecule type" value="Genomic_DNA"/>
</dbReference>
<feature type="domain" description="Putative zinc-finger" evidence="1">
    <location>
        <begin position="4"/>
        <end position="38"/>
    </location>
</feature>
<evidence type="ECO:0000313" key="2">
    <source>
        <dbReference type="EMBL" id="MBB5201093.1"/>
    </source>
</evidence>